<evidence type="ECO:0000313" key="2">
    <source>
        <dbReference type="Proteomes" id="UP001261624"/>
    </source>
</evidence>
<dbReference type="Proteomes" id="UP001261624">
    <property type="component" value="Unassembled WGS sequence"/>
</dbReference>
<evidence type="ECO:0000313" key="1">
    <source>
        <dbReference type="EMBL" id="MDT0689359.1"/>
    </source>
</evidence>
<protein>
    <submittedName>
        <fullName evidence="1">Uncharacterized protein</fullName>
    </submittedName>
</protein>
<accession>A0ABU3E041</accession>
<dbReference type="EMBL" id="JAVRHM010000005">
    <property type="protein sequence ID" value="MDT0689359.1"/>
    <property type="molecule type" value="Genomic_DNA"/>
</dbReference>
<dbReference type="RefSeq" id="WP_311682842.1">
    <property type="nucleotide sequence ID" value="NZ_JAVRHM010000005.1"/>
</dbReference>
<gene>
    <name evidence="1" type="ORF">RM549_06150</name>
</gene>
<comment type="caution">
    <text evidence="1">The sequence shown here is derived from an EMBL/GenBank/DDBJ whole genome shotgun (WGS) entry which is preliminary data.</text>
</comment>
<organism evidence="1 2">
    <name type="scientific">Autumnicola patrickiae</name>
    <dbReference type="NCBI Taxonomy" id="3075591"/>
    <lineage>
        <taxon>Bacteria</taxon>
        <taxon>Pseudomonadati</taxon>
        <taxon>Bacteroidota</taxon>
        <taxon>Flavobacteriia</taxon>
        <taxon>Flavobacteriales</taxon>
        <taxon>Flavobacteriaceae</taxon>
        <taxon>Autumnicola</taxon>
    </lineage>
</organism>
<name>A0ABU3E041_9FLAO</name>
<sequence length="47" mass="5517">MHWIQVEFNRNPNVTEEEAKKRHTLNSLETKELFKSLGSPSGYEEVI</sequence>
<reference evidence="1 2" key="1">
    <citation type="submission" date="2023-09" db="EMBL/GenBank/DDBJ databases">
        <authorList>
            <person name="Rey-Velasco X."/>
        </authorList>
    </citation>
    <scope>NUCLEOTIDE SEQUENCE [LARGE SCALE GENOMIC DNA]</scope>
    <source>
        <strain evidence="1 2">F188</strain>
    </source>
</reference>
<keyword evidence="2" id="KW-1185">Reference proteome</keyword>
<proteinExistence type="predicted"/>